<dbReference type="OrthoDB" id="9772788at2"/>
<dbReference type="SUPFAM" id="SSF54211">
    <property type="entry name" value="Ribosomal protein S5 domain 2-like"/>
    <property type="match status" value="2"/>
</dbReference>
<dbReference type="InterPro" id="IPR015870">
    <property type="entry name" value="UDP-acyl_N-AcGlcN_deAcase_N"/>
</dbReference>
<comment type="catalytic activity">
    <reaction evidence="11 12">
        <text>a UDP-3-O-[(3R)-3-hydroxyacyl]-N-acetyl-alpha-D-glucosamine + H2O = a UDP-3-O-[(3R)-3-hydroxyacyl]-alpha-D-glucosamine + acetate</text>
        <dbReference type="Rhea" id="RHEA:67816"/>
        <dbReference type="ChEBI" id="CHEBI:15377"/>
        <dbReference type="ChEBI" id="CHEBI:30089"/>
        <dbReference type="ChEBI" id="CHEBI:137740"/>
        <dbReference type="ChEBI" id="CHEBI:173225"/>
        <dbReference type="EC" id="3.5.1.108"/>
    </reaction>
</comment>
<reference evidence="13 14" key="1">
    <citation type="submission" date="2020-08" db="EMBL/GenBank/DDBJ databases">
        <title>Genomic Encyclopedia of Type Strains, Phase IV (KMG-IV): sequencing the most valuable type-strain genomes for metagenomic binning, comparative biology and taxonomic classification.</title>
        <authorList>
            <person name="Goeker M."/>
        </authorList>
    </citation>
    <scope>NUCLEOTIDE SEQUENCE [LARGE SCALE GENOMIC DNA]</scope>
    <source>
        <strain evidence="13 14">DSM 21255</strain>
    </source>
</reference>
<evidence type="ECO:0000256" key="6">
    <source>
        <dbReference type="ARBA" id="ARBA00022556"/>
    </source>
</evidence>
<comment type="function">
    <text evidence="2 12">Catalyzes the hydrolysis of UDP-3-O-myristoyl-N-acetylglucosamine to form UDP-3-O-myristoylglucosamine and acetate, the committed step in lipid A biosynthesis.</text>
</comment>
<organism evidence="13 14">
    <name type="scientific">Negativicoccus succinicivorans</name>
    <dbReference type="NCBI Taxonomy" id="620903"/>
    <lineage>
        <taxon>Bacteria</taxon>
        <taxon>Bacillati</taxon>
        <taxon>Bacillota</taxon>
        <taxon>Negativicutes</taxon>
        <taxon>Veillonellales</taxon>
        <taxon>Veillonellaceae</taxon>
        <taxon>Negativicoccus</taxon>
    </lineage>
</organism>
<protein>
    <recommendedName>
        <fullName evidence="4 12">UDP-3-O-acyl-N-acetylglucosamine deacetylase</fullName>
        <shortName evidence="12">UDP-3-O-acyl-GlcNAc deacetylase</shortName>
        <ecNumber evidence="4 12">3.5.1.108</ecNumber>
    </recommendedName>
    <alternativeName>
        <fullName evidence="12">UDP-3-O-[R-3-hydroxymyristoyl]-N-acetylglucosamine deacetylase</fullName>
    </alternativeName>
</protein>
<keyword evidence="5 12" id="KW-0444">Lipid biosynthesis</keyword>
<comment type="pathway">
    <text evidence="3 12">Glycolipid biosynthesis; lipid IV(A) biosynthesis; lipid IV(A) from (3R)-3-hydroxytetradecanoyl-[acyl-carrier-protein] and UDP-N-acetyl-alpha-D-glucosamine: step 2/6.</text>
</comment>
<dbReference type="GO" id="GO:0009245">
    <property type="term" value="P:lipid A biosynthetic process"/>
    <property type="evidence" value="ECO:0007669"/>
    <property type="project" value="UniProtKB-UniRule"/>
</dbReference>
<dbReference type="EC" id="3.5.1.108" evidence="4 12"/>
<feature type="binding site" evidence="12">
    <location>
        <position position="236"/>
    </location>
    <ligand>
        <name>Zn(2+)</name>
        <dbReference type="ChEBI" id="CHEBI:29105"/>
    </ligand>
</feature>
<dbReference type="AlphaFoldDB" id="A0A841R2G6"/>
<dbReference type="EMBL" id="JACHHI010000004">
    <property type="protein sequence ID" value="MBB6477953.1"/>
    <property type="molecule type" value="Genomic_DNA"/>
</dbReference>
<accession>A0A841R2G6</accession>
<dbReference type="InterPro" id="IPR004463">
    <property type="entry name" value="UDP-acyl_GlcNac_deAcase"/>
</dbReference>
<evidence type="ECO:0000256" key="12">
    <source>
        <dbReference type="HAMAP-Rule" id="MF_00388"/>
    </source>
</evidence>
<evidence type="ECO:0000256" key="5">
    <source>
        <dbReference type="ARBA" id="ARBA00022516"/>
    </source>
</evidence>
<feature type="binding site" evidence="12">
    <location>
        <position position="78"/>
    </location>
    <ligand>
        <name>Zn(2+)</name>
        <dbReference type="ChEBI" id="CHEBI:29105"/>
    </ligand>
</feature>
<evidence type="ECO:0000256" key="7">
    <source>
        <dbReference type="ARBA" id="ARBA00022723"/>
    </source>
</evidence>
<feature type="binding site" evidence="12">
    <location>
        <position position="240"/>
    </location>
    <ligand>
        <name>Zn(2+)</name>
        <dbReference type="ChEBI" id="CHEBI:29105"/>
    </ligand>
</feature>
<dbReference type="InterPro" id="IPR011334">
    <property type="entry name" value="UDP-acyl_GlcNac_deAcase_C"/>
</dbReference>
<comment type="similarity">
    <text evidence="12">Belongs to the LpxC family.</text>
</comment>
<keyword evidence="8 12" id="KW-0378">Hydrolase</keyword>
<comment type="caution">
    <text evidence="13">The sequence shown here is derived from an EMBL/GenBank/DDBJ whole genome shotgun (WGS) entry which is preliminary data.</text>
</comment>
<keyword evidence="9 12" id="KW-0862">Zinc</keyword>
<dbReference type="Gene3D" id="3.30.230.20">
    <property type="entry name" value="lpxc deacetylase, domain 1"/>
    <property type="match status" value="1"/>
</dbReference>
<dbReference type="HAMAP" id="MF_00388">
    <property type="entry name" value="LpxC"/>
    <property type="match status" value="1"/>
</dbReference>
<comment type="cofactor">
    <cofactor evidence="1 12">
        <name>Zn(2+)</name>
        <dbReference type="ChEBI" id="CHEBI:29105"/>
    </cofactor>
</comment>
<dbReference type="NCBIfam" id="TIGR00325">
    <property type="entry name" value="lpxC"/>
    <property type="match status" value="1"/>
</dbReference>
<evidence type="ECO:0000256" key="9">
    <source>
        <dbReference type="ARBA" id="ARBA00022833"/>
    </source>
</evidence>
<keyword evidence="14" id="KW-1185">Reference proteome</keyword>
<feature type="active site" description="Proton donor" evidence="12">
    <location>
        <position position="262"/>
    </location>
</feature>
<dbReference type="InterPro" id="IPR020568">
    <property type="entry name" value="Ribosomal_Su5_D2-typ_SF"/>
</dbReference>
<keyword evidence="10 12" id="KW-0443">Lipid metabolism</keyword>
<dbReference type="GeneID" id="93486269"/>
<dbReference type="Proteomes" id="UP000591941">
    <property type="component" value="Unassembled WGS sequence"/>
</dbReference>
<dbReference type="Gene3D" id="3.30.1700.10">
    <property type="entry name" value="lpxc deacetylase, domain 2"/>
    <property type="match status" value="1"/>
</dbReference>
<gene>
    <name evidence="12" type="primary">lpxC</name>
    <name evidence="13" type="ORF">HNR45_001006</name>
</gene>
<dbReference type="PANTHER" id="PTHR33694:SF1">
    <property type="entry name" value="UDP-3-O-ACYL-N-ACETYLGLUCOSAMINE DEACETYLASE 1, MITOCHONDRIAL-RELATED"/>
    <property type="match status" value="1"/>
</dbReference>
<dbReference type="PANTHER" id="PTHR33694">
    <property type="entry name" value="UDP-3-O-ACYL-N-ACETYLGLUCOSAMINE DEACETYLASE 1, MITOCHONDRIAL-RELATED"/>
    <property type="match status" value="1"/>
</dbReference>
<proteinExistence type="inferred from homology"/>
<dbReference type="UniPathway" id="UPA00359">
    <property type="reaction ID" value="UER00478"/>
</dbReference>
<keyword evidence="6 12" id="KW-0441">Lipid A biosynthesis</keyword>
<evidence type="ECO:0000256" key="4">
    <source>
        <dbReference type="ARBA" id="ARBA00012745"/>
    </source>
</evidence>
<evidence type="ECO:0000256" key="8">
    <source>
        <dbReference type="ARBA" id="ARBA00022801"/>
    </source>
</evidence>
<evidence type="ECO:0000313" key="13">
    <source>
        <dbReference type="EMBL" id="MBB6477953.1"/>
    </source>
</evidence>
<evidence type="ECO:0000256" key="2">
    <source>
        <dbReference type="ARBA" id="ARBA00002923"/>
    </source>
</evidence>
<evidence type="ECO:0000256" key="1">
    <source>
        <dbReference type="ARBA" id="ARBA00001947"/>
    </source>
</evidence>
<dbReference type="GO" id="GO:0016020">
    <property type="term" value="C:membrane"/>
    <property type="evidence" value="ECO:0007669"/>
    <property type="project" value="GOC"/>
</dbReference>
<dbReference type="GO" id="GO:0046872">
    <property type="term" value="F:metal ion binding"/>
    <property type="evidence" value="ECO:0007669"/>
    <property type="project" value="UniProtKB-KW"/>
</dbReference>
<evidence type="ECO:0000256" key="3">
    <source>
        <dbReference type="ARBA" id="ARBA00005002"/>
    </source>
</evidence>
<dbReference type="Pfam" id="PF03331">
    <property type="entry name" value="LpxC"/>
    <property type="match status" value="1"/>
</dbReference>
<dbReference type="RefSeq" id="WP_159822339.1">
    <property type="nucleotide sequence ID" value="NZ_CABWNB010000001.1"/>
</dbReference>
<keyword evidence="7 12" id="KW-0479">Metal-binding</keyword>
<name>A0A841R2G6_9FIRM</name>
<evidence type="ECO:0000256" key="10">
    <source>
        <dbReference type="ARBA" id="ARBA00023098"/>
    </source>
</evidence>
<evidence type="ECO:0000313" key="14">
    <source>
        <dbReference type="Proteomes" id="UP000591941"/>
    </source>
</evidence>
<sequence>MSLQQTIAKKVTYSGIGLHSGQPVRLSFVPAPADSGIRFRRTDISENDTVAAQIRYVTNTMRATTLENGAVMVTTVEHVLSAIRALEIDNIIVELDSVEPPVGDGSAAVFVGLLDEAGIVTQDAERRYLPVTKSVGVYDTPNDRFIVALPYDGFRVTFLAEKEDHPLLRLQAMDIEITTENYRNSIMRARTIGFTEELEQLRKMGLGRGGTLENAVVYSPTEVLSELRYPDEVVRHKILDVIGDLALAGPLKAHIIARKSGHQLNTELARRLVESVAKEDPV</sequence>
<evidence type="ECO:0000256" key="11">
    <source>
        <dbReference type="ARBA" id="ARBA00024535"/>
    </source>
</evidence>
<dbReference type="GO" id="GO:0103117">
    <property type="term" value="F:UDP-3-O-acyl-N-acetylglucosamine deacetylase activity"/>
    <property type="evidence" value="ECO:0007669"/>
    <property type="project" value="UniProtKB-UniRule"/>
</dbReference>